<dbReference type="RefSeq" id="WP_344030969.1">
    <property type="nucleotide sequence ID" value="NZ_BAAABX010000063.1"/>
</dbReference>
<dbReference type="EMBL" id="BAAABX010000063">
    <property type="protein sequence ID" value="GAA0429666.1"/>
    <property type="molecule type" value="Genomic_DNA"/>
</dbReference>
<reference evidence="3" key="1">
    <citation type="journal article" date="2019" name="Int. J. Syst. Evol. Microbiol.">
        <title>The Global Catalogue of Microorganisms (GCM) 10K type strain sequencing project: providing services to taxonomists for standard genome sequencing and annotation.</title>
        <authorList>
            <consortium name="The Broad Institute Genomics Platform"/>
            <consortium name="The Broad Institute Genome Sequencing Center for Infectious Disease"/>
            <person name="Wu L."/>
            <person name="Ma J."/>
        </authorList>
    </citation>
    <scope>NUCLEOTIDE SEQUENCE [LARGE SCALE GENOMIC DNA]</scope>
    <source>
        <strain evidence="3">JCM 4788</strain>
    </source>
</reference>
<comment type="caution">
    <text evidence="2">The sequence shown here is derived from an EMBL/GenBank/DDBJ whole genome shotgun (WGS) entry which is preliminary data.</text>
</comment>
<gene>
    <name evidence="2" type="ORF">GCM10010357_59170</name>
</gene>
<organism evidence="2 3">
    <name type="scientific">Streptomyces luteireticuli</name>
    <dbReference type="NCBI Taxonomy" id="173858"/>
    <lineage>
        <taxon>Bacteria</taxon>
        <taxon>Bacillati</taxon>
        <taxon>Actinomycetota</taxon>
        <taxon>Actinomycetes</taxon>
        <taxon>Kitasatosporales</taxon>
        <taxon>Streptomycetaceae</taxon>
        <taxon>Streptomyces</taxon>
    </lineage>
</organism>
<dbReference type="PANTHER" id="PTHR46865:SF2">
    <property type="entry name" value="MONOOXYGENASE"/>
    <property type="match status" value="1"/>
</dbReference>
<dbReference type="Gene3D" id="3.30.9.10">
    <property type="entry name" value="D-Amino Acid Oxidase, subunit A, domain 2"/>
    <property type="match status" value="1"/>
</dbReference>
<protein>
    <submittedName>
        <fullName evidence="2">FAD-dependent monooxygenase</fullName>
    </submittedName>
</protein>
<proteinExistence type="predicted"/>
<dbReference type="Proteomes" id="UP001500879">
    <property type="component" value="Unassembled WGS sequence"/>
</dbReference>
<dbReference type="Pfam" id="PF01494">
    <property type="entry name" value="FAD_binding_3"/>
    <property type="match status" value="1"/>
</dbReference>
<feature type="domain" description="FAD-binding" evidence="1">
    <location>
        <begin position="3"/>
        <end position="320"/>
    </location>
</feature>
<sequence>MTTTVLVSGGGLAGPALAHWLRRHGFAPTVVERAPALRPGGQAVDVRGVALDVVDRMGLLEKVRGARTRLRGMSVLDGEGNEVHRSTEAVLSSGRLDSDDVEILREDLVRFLYELTADGVEYVHDDSITALEETGSGVRVAFERGPDREFDLVIGADGLYSNVRRLVFGPHRDFLHHLDAHLAVFTADNFLELTDWEVYLKDGGSAYVVYPARENRELRVTFGFESGPLDLDHRDTEAQRRLVAERMERCGWQTAPMLKALADAEDFHFSAMAQVRMDHWSRGRVALLGDAGYCGSPLTGQGTSLALVGAYVLAEELARADGDHVAGFAGYERRMRPFVTLNQALATENPGAPASEESMERAKWAIGLDG</sequence>
<evidence type="ECO:0000259" key="1">
    <source>
        <dbReference type="Pfam" id="PF01494"/>
    </source>
</evidence>
<dbReference type="InterPro" id="IPR051704">
    <property type="entry name" value="FAD_aromatic-hydroxylase"/>
</dbReference>
<keyword evidence="3" id="KW-1185">Reference proteome</keyword>
<keyword evidence="2" id="KW-0560">Oxidoreductase</keyword>
<dbReference type="Gene3D" id="3.50.50.60">
    <property type="entry name" value="FAD/NAD(P)-binding domain"/>
    <property type="match status" value="1"/>
</dbReference>
<evidence type="ECO:0000313" key="2">
    <source>
        <dbReference type="EMBL" id="GAA0429666.1"/>
    </source>
</evidence>
<keyword evidence="2" id="KW-0503">Monooxygenase</keyword>
<dbReference type="GO" id="GO:0004497">
    <property type="term" value="F:monooxygenase activity"/>
    <property type="evidence" value="ECO:0007669"/>
    <property type="project" value="UniProtKB-KW"/>
</dbReference>
<dbReference type="InterPro" id="IPR036188">
    <property type="entry name" value="FAD/NAD-bd_sf"/>
</dbReference>
<accession>A0ABP3IVW3</accession>
<dbReference type="PRINTS" id="PR00420">
    <property type="entry name" value="RNGMNOXGNASE"/>
</dbReference>
<name>A0ABP3IVW3_9ACTN</name>
<dbReference type="PANTHER" id="PTHR46865">
    <property type="entry name" value="OXIDOREDUCTASE-RELATED"/>
    <property type="match status" value="1"/>
</dbReference>
<evidence type="ECO:0000313" key="3">
    <source>
        <dbReference type="Proteomes" id="UP001500879"/>
    </source>
</evidence>
<dbReference type="SUPFAM" id="SSF51905">
    <property type="entry name" value="FAD/NAD(P)-binding domain"/>
    <property type="match status" value="1"/>
</dbReference>
<dbReference type="InterPro" id="IPR002938">
    <property type="entry name" value="FAD-bd"/>
</dbReference>